<feature type="binding site" evidence="10">
    <location>
        <position position="887"/>
    </location>
    <ligand>
        <name>Zn(2+)</name>
        <dbReference type="ChEBI" id="CHEBI:29105"/>
    </ligand>
</feature>
<keyword evidence="4 10" id="KW-0547">Nucleotide-binding</keyword>
<evidence type="ECO:0000259" key="11">
    <source>
        <dbReference type="Pfam" id="PF00133"/>
    </source>
</evidence>
<dbReference type="InterPro" id="IPR050081">
    <property type="entry name" value="Ile-tRNA_ligase"/>
</dbReference>
<dbReference type="Gene3D" id="1.10.10.830">
    <property type="entry name" value="Ile-tRNA synthetase CP2 domain-like"/>
    <property type="match status" value="1"/>
</dbReference>
<evidence type="ECO:0000256" key="9">
    <source>
        <dbReference type="ARBA" id="ARBA00048359"/>
    </source>
</evidence>
<dbReference type="InterPro" id="IPR014729">
    <property type="entry name" value="Rossmann-like_a/b/a_fold"/>
</dbReference>
<evidence type="ECO:0000313" key="15">
    <source>
        <dbReference type="Proteomes" id="UP000232063"/>
    </source>
</evidence>
<reference evidence="14 15" key="1">
    <citation type="submission" date="2017-11" db="EMBL/GenBank/DDBJ databases">
        <title>Genome sequence of Entomoplasma luminosum PIMN-1 (ATCC 49195).</title>
        <authorList>
            <person name="Lo W.-S."/>
            <person name="Gasparich G.E."/>
            <person name="Kuo C.-H."/>
        </authorList>
    </citation>
    <scope>NUCLEOTIDE SEQUENCE [LARGE SCALE GENOMIC DNA]</scope>
    <source>
        <strain evidence="14 15">PIMN-1</strain>
    </source>
</reference>
<feature type="binding site" evidence="10">
    <location>
        <position position="553"/>
    </location>
    <ligand>
        <name>L-isoleucyl-5'-AMP</name>
        <dbReference type="ChEBI" id="CHEBI:178002"/>
    </ligand>
</feature>
<dbReference type="OrthoDB" id="9810365at2"/>
<comment type="similarity">
    <text evidence="1 10">Belongs to the class-I aminoacyl-tRNA synthetase family. IleS type 1 subfamily.</text>
</comment>
<dbReference type="Gene3D" id="1.10.730.20">
    <property type="match status" value="1"/>
</dbReference>
<evidence type="ECO:0000259" key="12">
    <source>
        <dbReference type="Pfam" id="PF06827"/>
    </source>
</evidence>
<keyword evidence="10" id="KW-0862">Zinc</keyword>
<feature type="short sequence motif" description="'KMSKS' region" evidence="10">
    <location>
        <begin position="594"/>
        <end position="598"/>
    </location>
</feature>
<dbReference type="Pfam" id="PF00133">
    <property type="entry name" value="tRNA-synt_1"/>
    <property type="match status" value="1"/>
</dbReference>
<dbReference type="FunFam" id="3.40.50.620:FF:000152">
    <property type="entry name" value="Isoleucine--tRNA ligase"/>
    <property type="match status" value="1"/>
</dbReference>
<accession>A0A2K8NX07</accession>
<dbReference type="InterPro" id="IPR023585">
    <property type="entry name" value="Ile-tRNA-ligase_type1"/>
</dbReference>
<dbReference type="InterPro" id="IPR033708">
    <property type="entry name" value="Anticodon_Ile_BEm"/>
</dbReference>
<feature type="domain" description="Aminoacyl-tRNA synthetase class Ia" evidence="11">
    <location>
        <begin position="31"/>
        <end position="632"/>
    </location>
</feature>
<dbReference type="EMBL" id="CP024963">
    <property type="protein sequence ID" value="ATZ17163.1"/>
    <property type="molecule type" value="Genomic_DNA"/>
</dbReference>
<dbReference type="GO" id="GO:0002161">
    <property type="term" value="F:aminoacyl-tRNA deacylase activity"/>
    <property type="evidence" value="ECO:0007669"/>
    <property type="project" value="InterPro"/>
</dbReference>
<sequence length="916" mass="105730">MNNKYKETLLLGSTSFDMRASLKDKEPSFEKFWEENNIYQQKIMSNKAKPLFMLHDGPPYANGDLHIGHALNKSLKDFIIRWKNASGYHAPFIMGWDTHGLPIETAVAKTGVDRKTMDSASFRELCQKYALGQIENQIAQFKRLGMFTDYENKYLTLMPDYEISELKLFAKMFNDGLIYKALKPIYWSPSSESALAESEIEYRDVKSPTIFVATKIVGISKLPKDTHLVIWTTTPWTIPSNQLIAVGEHMDYAIVKPENDDRNFVIASSLVEKVAEQIGWTNVQTLDHVQGTDLINLEYEHPWYANKISKIVAGHHVTDEAGTGIVHIAGGFGEDDYMIAKSHGIEPFAPIDNQGKFTTEIMDQTLEGLFYEDANKVIGMHLQEMNKLLKLKFVTHPYPHDWRTKKPVIYRATLQWFVGLNKAKDKILKHVNQIETRPKWAKERLYQVLDDRTDWTISRQRLWGVPILGFYDQKDELVLNQEILNHTISTIEKLGINAWFSEPADIFLPSAYQGQGLKKEKDILDVWFDSGSSAIALEERFPEFKRPYDIYLEGNDQYRGWFNASMINSVVYDDKSPYKTLISHGMTTDEKGGKMSKSLGNGIDPIEFSNTSGADILRLWVASTDYTDDQKIGPEIIKQVSETYRKIRNTLRFILANLADFNPEKDYQKDLSSVDKYSLHNTTIFKNAAFKAYDNYQFNAVYNLTINFVTKDLSSFYLDFIKDILYVEGKNSVRRKQVQTVLFEQLWALIDVLRPILVHTIEEVYQNLPWTKNELSVHLLDNKVLNKLESDSFIETWNQILDLKNDVNKALEEAKNNQIVSKSFEALVELELKDDYQNLLDFIDVQDLAQIFIVSKIELKTKTNDFVEYKNSWINIKPRNGEKCQRCWAIFETLKNNELCERCFEVVDQNQGAVCD</sequence>
<organism evidence="14 15">
    <name type="scientific">Williamsoniiplasma luminosum</name>
    <dbReference type="NCBI Taxonomy" id="214888"/>
    <lineage>
        <taxon>Bacteria</taxon>
        <taxon>Bacillati</taxon>
        <taxon>Mycoplasmatota</taxon>
        <taxon>Mollicutes</taxon>
        <taxon>Entomoplasmatales</taxon>
        <taxon>Williamsoniiplasma</taxon>
    </lineage>
</organism>
<dbReference type="PANTHER" id="PTHR42765:SF1">
    <property type="entry name" value="ISOLEUCINE--TRNA LIGASE, MITOCHONDRIAL"/>
    <property type="match status" value="1"/>
</dbReference>
<dbReference type="CDD" id="cd00818">
    <property type="entry name" value="IleRS_core"/>
    <property type="match status" value="1"/>
</dbReference>
<comment type="domain">
    <text evidence="10">IleRS has two distinct active sites: one for aminoacylation and one for editing. The misactivated valine is translocated from the active site to the editing site, which sterically excludes the correctly activated isoleucine. The single editing site contains two valyl binding pockets, one specific for each substrate (Val-AMP or Val-tRNA(Ile)).</text>
</comment>
<feature type="binding site" evidence="10">
    <location>
        <position position="597"/>
    </location>
    <ligand>
        <name>ATP</name>
        <dbReference type="ChEBI" id="CHEBI:30616"/>
    </ligand>
</feature>
<dbReference type="PRINTS" id="PR00984">
    <property type="entry name" value="TRNASYNTHILE"/>
</dbReference>
<evidence type="ECO:0000256" key="4">
    <source>
        <dbReference type="ARBA" id="ARBA00022741"/>
    </source>
</evidence>
<dbReference type="PROSITE" id="PS00178">
    <property type="entry name" value="AA_TRNA_LIGASE_I"/>
    <property type="match status" value="1"/>
</dbReference>
<keyword evidence="15" id="KW-1185">Reference proteome</keyword>
<evidence type="ECO:0000256" key="2">
    <source>
        <dbReference type="ARBA" id="ARBA00022490"/>
    </source>
</evidence>
<dbReference type="InterPro" id="IPR009008">
    <property type="entry name" value="Val/Leu/Ile-tRNA-synth_edit"/>
</dbReference>
<evidence type="ECO:0000256" key="7">
    <source>
        <dbReference type="ARBA" id="ARBA00023146"/>
    </source>
</evidence>
<dbReference type="Proteomes" id="UP000232063">
    <property type="component" value="Chromosome"/>
</dbReference>
<feature type="binding site" evidence="10">
    <location>
        <position position="903"/>
    </location>
    <ligand>
        <name>Zn(2+)</name>
        <dbReference type="ChEBI" id="CHEBI:29105"/>
    </ligand>
</feature>
<dbReference type="GO" id="GO:0006428">
    <property type="term" value="P:isoleucyl-tRNA aminoacylation"/>
    <property type="evidence" value="ECO:0007669"/>
    <property type="project" value="UniProtKB-UniRule"/>
</dbReference>
<dbReference type="EC" id="6.1.1.5" evidence="10"/>
<comment type="catalytic activity">
    <reaction evidence="9 10">
        <text>tRNA(Ile) + L-isoleucine + ATP = L-isoleucyl-tRNA(Ile) + AMP + diphosphate</text>
        <dbReference type="Rhea" id="RHEA:11060"/>
        <dbReference type="Rhea" id="RHEA-COMP:9666"/>
        <dbReference type="Rhea" id="RHEA-COMP:9695"/>
        <dbReference type="ChEBI" id="CHEBI:30616"/>
        <dbReference type="ChEBI" id="CHEBI:33019"/>
        <dbReference type="ChEBI" id="CHEBI:58045"/>
        <dbReference type="ChEBI" id="CHEBI:78442"/>
        <dbReference type="ChEBI" id="CHEBI:78528"/>
        <dbReference type="ChEBI" id="CHEBI:456215"/>
        <dbReference type="EC" id="6.1.1.5"/>
    </reaction>
</comment>
<dbReference type="Pfam" id="PF08264">
    <property type="entry name" value="Anticodon_1"/>
    <property type="match status" value="1"/>
</dbReference>
<evidence type="ECO:0000256" key="6">
    <source>
        <dbReference type="ARBA" id="ARBA00022917"/>
    </source>
</evidence>
<comment type="subcellular location">
    <subcellularLocation>
        <location evidence="10">Cytoplasm</location>
    </subcellularLocation>
</comment>
<keyword evidence="5 10" id="KW-0067">ATP-binding</keyword>
<dbReference type="GO" id="GO:0008270">
    <property type="term" value="F:zinc ion binding"/>
    <property type="evidence" value="ECO:0007669"/>
    <property type="project" value="UniProtKB-UniRule"/>
</dbReference>
<keyword evidence="2 10" id="KW-0963">Cytoplasm</keyword>
<dbReference type="GO" id="GO:0005829">
    <property type="term" value="C:cytosol"/>
    <property type="evidence" value="ECO:0007669"/>
    <property type="project" value="TreeGrafter"/>
</dbReference>
<evidence type="ECO:0000256" key="10">
    <source>
        <dbReference type="HAMAP-Rule" id="MF_02002"/>
    </source>
</evidence>
<dbReference type="PANTHER" id="PTHR42765">
    <property type="entry name" value="SOLEUCYL-TRNA SYNTHETASE"/>
    <property type="match status" value="1"/>
</dbReference>
<dbReference type="GO" id="GO:0005524">
    <property type="term" value="F:ATP binding"/>
    <property type="evidence" value="ECO:0007669"/>
    <property type="project" value="UniProtKB-UniRule"/>
</dbReference>
<dbReference type="Gene3D" id="3.40.50.620">
    <property type="entry name" value="HUPs"/>
    <property type="match status" value="2"/>
</dbReference>
<dbReference type="NCBIfam" id="TIGR00392">
    <property type="entry name" value="ileS"/>
    <property type="match status" value="1"/>
</dbReference>
<keyword evidence="3 10" id="KW-0436">Ligase</keyword>
<evidence type="ECO:0000313" key="14">
    <source>
        <dbReference type="EMBL" id="ATZ17163.1"/>
    </source>
</evidence>
<dbReference type="SUPFAM" id="SSF50677">
    <property type="entry name" value="ValRS/IleRS/LeuRS editing domain"/>
    <property type="match status" value="1"/>
</dbReference>
<evidence type="ECO:0000259" key="13">
    <source>
        <dbReference type="Pfam" id="PF08264"/>
    </source>
</evidence>
<protein>
    <recommendedName>
        <fullName evidence="10">Isoleucine--tRNA ligase</fullName>
        <ecNumber evidence="10">6.1.1.5</ecNumber>
    </recommendedName>
    <alternativeName>
        <fullName evidence="10">Isoleucyl-tRNA synthetase</fullName>
        <shortName evidence="10">IleRS</shortName>
    </alternativeName>
</protein>
<feature type="domain" description="Zinc finger FPG/IleRS-type" evidence="12">
    <location>
        <begin position="881"/>
        <end position="905"/>
    </location>
</feature>
<evidence type="ECO:0000256" key="1">
    <source>
        <dbReference type="ARBA" id="ARBA00006887"/>
    </source>
</evidence>
<dbReference type="CDD" id="cd07960">
    <property type="entry name" value="Anticodon_Ia_Ile_BEm"/>
    <property type="match status" value="1"/>
</dbReference>
<proteinExistence type="inferred from homology"/>
<dbReference type="InterPro" id="IPR002301">
    <property type="entry name" value="Ile-tRNA-ligase"/>
</dbReference>
<dbReference type="HAMAP" id="MF_02002">
    <property type="entry name" value="Ile_tRNA_synth_type1"/>
    <property type="match status" value="1"/>
</dbReference>
<dbReference type="InterPro" id="IPR002300">
    <property type="entry name" value="aa-tRNA-synth_Ia"/>
</dbReference>
<dbReference type="GO" id="GO:0004822">
    <property type="term" value="F:isoleucine-tRNA ligase activity"/>
    <property type="evidence" value="ECO:0007669"/>
    <property type="project" value="UniProtKB-UniRule"/>
</dbReference>
<comment type="cofactor">
    <cofactor evidence="10">
        <name>Zn(2+)</name>
        <dbReference type="ChEBI" id="CHEBI:29105"/>
    </cofactor>
    <text evidence="10">Binds 1 zinc ion per subunit.</text>
</comment>
<feature type="binding site" evidence="10">
    <location>
        <position position="900"/>
    </location>
    <ligand>
        <name>Zn(2+)</name>
        <dbReference type="ChEBI" id="CHEBI:29105"/>
    </ligand>
</feature>
<gene>
    <name evidence="10 14" type="primary">ileS</name>
    <name evidence="14" type="ORF">ELUMI_v1c04390</name>
</gene>
<dbReference type="InterPro" id="IPR009080">
    <property type="entry name" value="tRNAsynth_Ia_anticodon-bd"/>
</dbReference>
<comment type="subunit">
    <text evidence="10">Monomer.</text>
</comment>
<dbReference type="InterPro" id="IPR010663">
    <property type="entry name" value="Znf_FPG/IleRS"/>
</dbReference>
<dbReference type="SUPFAM" id="SSF47323">
    <property type="entry name" value="Anticodon-binding domain of a subclass of class I aminoacyl-tRNA synthetases"/>
    <property type="match status" value="1"/>
</dbReference>
<dbReference type="AlphaFoldDB" id="A0A2K8NX07"/>
<dbReference type="InterPro" id="IPR001412">
    <property type="entry name" value="aa-tRNA-synth_I_CS"/>
</dbReference>
<dbReference type="KEGG" id="elj:ELUMI_v1c04390"/>
<keyword evidence="7 10" id="KW-0030">Aminoacyl-tRNA synthetase</keyword>
<comment type="function">
    <text evidence="8 10">Catalyzes the attachment of isoleucine to tRNA(Ile). As IleRS can inadvertently accommodate and process structurally similar amino acids such as valine, to avoid such errors it has two additional distinct tRNA(Ile)-dependent editing activities. One activity is designated as 'pretransfer' editing and involves the hydrolysis of activated Val-AMP. The other activity is designated 'posttransfer' editing and involves deacylation of mischarged Val-tRNA(Ile).</text>
</comment>
<evidence type="ECO:0000256" key="3">
    <source>
        <dbReference type="ARBA" id="ARBA00022598"/>
    </source>
</evidence>
<dbReference type="Pfam" id="PF06827">
    <property type="entry name" value="zf-FPG_IleRS"/>
    <property type="match status" value="1"/>
</dbReference>
<dbReference type="RefSeq" id="WP_025734361.1">
    <property type="nucleotide sequence ID" value="NZ_CP024963.1"/>
</dbReference>
<dbReference type="GO" id="GO:0000049">
    <property type="term" value="F:tRNA binding"/>
    <property type="evidence" value="ECO:0007669"/>
    <property type="project" value="InterPro"/>
</dbReference>
<keyword evidence="6 10" id="KW-0648">Protein biosynthesis</keyword>
<name>A0A2K8NX07_9MOLU</name>
<feature type="binding site" evidence="10">
    <location>
        <position position="884"/>
    </location>
    <ligand>
        <name>Zn(2+)</name>
        <dbReference type="ChEBI" id="CHEBI:29105"/>
    </ligand>
</feature>
<evidence type="ECO:0000256" key="8">
    <source>
        <dbReference type="ARBA" id="ARBA00025217"/>
    </source>
</evidence>
<dbReference type="InterPro" id="IPR013155">
    <property type="entry name" value="M/V/L/I-tRNA-synth_anticd-bd"/>
</dbReference>
<evidence type="ECO:0000256" key="5">
    <source>
        <dbReference type="ARBA" id="ARBA00022840"/>
    </source>
</evidence>
<feature type="short sequence motif" description="'HIGH' region" evidence="10">
    <location>
        <begin position="59"/>
        <end position="69"/>
    </location>
</feature>
<feature type="domain" description="Methionyl/Valyl/Leucyl/Isoleucyl-tRNA synthetase anticodon-binding" evidence="13">
    <location>
        <begin position="675"/>
        <end position="827"/>
    </location>
</feature>
<keyword evidence="10" id="KW-0479">Metal-binding</keyword>
<dbReference type="SUPFAM" id="SSF52374">
    <property type="entry name" value="Nucleotidylyl transferase"/>
    <property type="match status" value="1"/>
</dbReference>